<name>A0ABS4ZJV3_9MICO</name>
<dbReference type="EMBL" id="JAGIOL010000001">
    <property type="protein sequence ID" value="MBP2437313.1"/>
    <property type="molecule type" value="Genomic_DNA"/>
</dbReference>
<keyword evidence="2" id="KW-1185">Reference proteome</keyword>
<organism evidence="1 2">
    <name type="scientific">Microbacterium amylolyticum</name>
    <dbReference type="NCBI Taxonomy" id="936337"/>
    <lineage>
        <taxon>Bacteria</taxon>
        <taxon>Bacillati</taxon>
        <taxon>Actinomycetota</taxon>
        <taxon>Actinomycetes</taxon>
        <taxon>Micrococcales</taxon>
        <taxon>Microbacteriaceae</taxon>
        <taxon>Microbacterium</taxon>
    </lineage>
</organism>
<evidence type="ECO:0000313" key="2">
    <source>
        <dbReference type="Proteomes" id="UP001519362"/>
    </source>
</evidence>
<sequence length="108" mass="11675">MSAHDRNQALSASQLDAIICAIEKGPEVREVLDIRALPTASGELVIAAHIGVPHNKALRDVTADIARVAQRVREAEASVVHVVLEPEIFVEPRSTEPPTEAFVFKSSD</sequence>
<accession>A0ABS4ZJV3</accession>
<dbReference type="InterPro" id="IPR036837">
    <property type="entry name" value="Cation_efflux_CTD_sf"/>
</dbReference>
<evidence type="ECO:0000313" key="1">
    <source>
        <dbReference type="EMBL" id="MBP2437313.1"/>
    </source>
</evidence>
<reference evidence="1 2" key="1">
    <citation type="submission" date="2021-03" db="EMBL/GenBank/DDBJ databases">
        <title>Sequencing the genomes of 1000 actinobacteria strains.</title>
        <authorList>
            <person name="Klenk H.-P."/>
        </authorList>
    </citation>
    <scope>NUCLEOTIDE SEQUENCE [LARGE SCALE GENOMIC DNA]</scope>
    <source>
        <strain evidence="1 2">DSM 24221</strain>
    </source>
</reference>
<protein>
    <submittedName>
        <fullName evidence="1">Divalent metal cation (Fe/Co/Zn/Cd) transporter</fullName>
    </submittedName>
</protein>
<gene>
    <name evidence="1" type="ORF">JOF34_001899</name>
</gene>
<proteinExistence type="predicted"/>
<dbReference type="Proteomes" id="UP001519362">
    <property type="component" value="Unassembled WGS sequence"/>
</dbReference>
<comment type="caution">
    <text evidence="1">The sequence shown here is derived from an EMBL/GenBank/DDBJ whole genome shotgun (WGS) entry which is preliminary data.</text>
</comment>
<dbReference type="SUPFAM" id="SSF160240">
    <property type="entry name" value="Cation efflux protein cytoplasmic domain-like"/>
    <property type="match status" value="1"/>
</dbReference>
<dbReference type="RefSeq" id="WP_165134294.1">
    <property type="nucleotide sequence ID" value="NZ_CP049253.1"/>
</dbReference>